<reference evidence="1 2" key="1">
    <citation type="submission" date="2024-01" db="EMBL/GenBank/DDBJ databases">
        <title>The genomes of 5 underutilized Papilionoideae crops provide insights into root nodulation and disease resistanc.</title>
        <authorList>
            <person name="Jiang F."/>
        </authorList>
    </citation>
    <scope>NUCLEOTIDE SEQUENCE [LARGE SCALE GENOMIC DNA]</scope>
    <source>
        <strain evidence="1">LVBAO_FW01</strain>
        <tissue evidence="1">Leaves</tissue>
    </source>
</reference>
<sequence length="217" mass="24210">MSEAPPPSVLKVIDKQSHEKPGYELLKVPGSTICRSGPLLVAIEQKQDASGVLVRSRSTSESRLDSIATNWNTSESVPVLKLMCGCSLGQRVRMQHSHTVVVKYALFSLLGMLNTLPFDTQSPQICDSNAIIGTILREPCAHIKGDNFIIREGYVYYSTQDRVLSLTTPGSGFIYGVRAWHHYYQRQGQPILPNRLPSFRRLLRSVHAEDGKNHAHQ</sequence>
<dbReference type="Proteomes" id="UP001367508">
    <property type="component" value="Unassembled WGS sequence"/>
</dbReference>
<evidence type="ECO:0000313" key="2">
    <source>
        <dbReference type="Proteomes" id="UP001367508"/>
    </source>
</evidence>
<evidence type="ECO:0000313" key="1">
    <source>
        <dbReference type="EMBL" id="KAK7360657.1"/>
    </source>
</evidence>
<dbReference type="EMBL" id="JAYMYQ010000001">
    <property type="protein sequence ID" value="KAK7360657.1"/>
    <property type="molecule type" value="Genomic_DNA"/>
</dbReference>
<keyword evidence="2" id="KW-1185">Reference proteome</keyword>
<accession>A0AAN9MU21</accession>
<name>A0AAN9MU21_CANGL</name>
<proteinExistence type="predicted"/>
<gene>
    <name evidence="1" type="ORF">VNO77_02666</name>
</gene>
<dbReference type="AlphaFoldDB" id="A0AAN9MU21"/>
<organism evidence="1 2">
    <name type="scientific">Canavalia gladiata</name>
    <name type="common">Sword bean</name>
    <name type="synonym">Dolichos gladiatus</name>
    <dbReference type="NCBI Taxonomy" id="3824"/>
    <lineage>
        <taxon>Eukaryota</taxon>
        <taxon>Viridiplantae</taxon>
        <taxon>Streptophyta</taxon>
        <taxon>Embryophyta</taxon>
        <taxon>Tracheophyta</taxon>
        <taxon>Spermatophyta</taxon>
        <taxon>Magnoliopsida</taxon>
        <taxon>eudicotyledons</taxon>
        <taxon>Gunneridae</taxon>
        <taxon>Pentapetalae</taxon>
        <taxon>rosids</taxon>
        <taxon>fabids</taxon>
        <taxon>Fabales</taxon>
        <taxon>Fabaceae</taxon>
        <taxon>Papilionoideae</taxon>
        <taxon>50 kb inversion clade</taxon>
        <taxon>NPAAA clade</taxon>
        <taxon>indigoferoid/millettioid clade</taxon>
        <taxon>Phaseoleae</taxon>
        <taxon>Canavalia</taxon>
    </lineage>
</organism>
<protein>
    <submittedName>
        <fullName evidence="1">Uncharacterized protein</fullName>
    </submittedName>
</protein>
<comment type="caution">
    <text evidence="1">The sequence shown here is derived from an EMBL/GenBank/DDBJ whole genome shotgun (WGS) entry which is preliminary data.</text>
</comment>